<proteinExistence type="predicted"/>
<reference evidence="1" key="1">
    <citation type="submission" date="2014-09" db="EMBL/GenBank/DDBJ databases">
        <authorList>
            <person name="Magalhaes I.L.F."/>
            <person name="Oliveira U."/>
            <person name="Santos F.R."/>
            <person name="Vidigal T.H.D.A."/>
            <person name="Brescovit A.D."/>
            <person name="Santos A.J."/>
        </authorList>
    </citation>
    <scope>NUCLEOTIDE SEQUENCE</scope>
    <source>
        <tissue evidence="1">Shoot tissue taken approximately 20 cm above the soil surface</tissue>
    </source>
</reference>
<reference evidence="1" key="2">
    <citation type="journal article" date="2015" name="Data Brief">
        <title>Shoot transcriptome of the giant reed, Arundo donax.</title>
        <authorList>
            <person name="Barrero R.A."/>
            <person name="Guerrero F.D."/>
            <person name="Moolhuijzen P."/>
            <person name="Goolsby J.A."/>
            <person name="Tidwell J."/>
            <person name="Bellgard S.E."/>
            <person name="Bellgard M.I."/>
        </authorList>
    </citation>
    <scope>NUCLEOTIDE SEQUENCE</scope>
    <source>
        <tissue evidence="1">Shoot tissue taken approximately 20 cm above the soil surface</tissue>
    </source>
</reference>
<name>A0A0A9GJ01_ARUDO</name>
<sequence length="50" mass="5400">MAGGVDVNVAITKGKEEGCLLRPCLFELLGTFRQLAFGISKSQMLSKVRS</sequence>
<dbReference type="AlphaFoldDB" id="A0A0A9GJ01"/>
<dbReference type="EMBL" id="GBRH01174482">
    <property type="protein sequence ID" value="JAE23414.1"/>
    <property type="molecule type" value="Transcribed_RNA"/>
</dbReference>
<accession>A0A0A9GJ01</accession>
<organism evidence="1">
    <name type="scientific">Arundo donax</name>
    <name type="common">Giant reed</name>
    <name type="synonym">Donax arundinaceus</name>
    <dbReference type="NCBI Taxonomy" id="35708"/>
    <lineage>
        <taxon>Eukaryota</taxon>
        <taxon>Viridiplantae</taxon>
        <taxon>Streptophyta</taxon>
        <taxon>Embryophyta</taxon>
        <taxon>Tracheophyta</taxon>
        <taxon>Spermatophyta</taxon>
        <taxon>Magnoliopsida</taxon>
        <taxon>Liliopsida</taxon>
        <taxon>Poales</taxon>
        <taxon>Poaceae</taxon>
        <taxon>PACMAD clade</taxon>
        <taxon>Arundinoideae</taxon>
        <taxon>Arundineae</taxon>
        <taxon>Arundo</taxon>
    </lineage>
</organism>
<protein>
    <submittedName>
        <fullName evidence="1">Uncharacterized protein</fullName>
    </submittedName>
</protein>
<evidence type="ECO:0000313" key="1">
    <source>
        <dbReference type="EMBL" id="JAE23414.1"/>
    </source>
</evidence>